<evidence type="ECO:0000256" key="1">
    <source>
        <dbReference type="ARBA" id="ARBA00004571"/>
    </source>
</evidence>
<accession>A0A7C2R799</accession>
<dbReference type="Gene3D" id="2.40.170.20">
    <property type="entry name" value="TonB-dependent receptor, beta-barrel domain"/>
    <property type="match status" value="1"/>
</dbReference>
<evidence type="ECO:0000256" key="2">
    <source>
        <dbReference type="ARBA" id="ARBA00022448"/>
    </source>
</evidence>
<comment type="similarity">
    <text evidence="7">Belongs to the TonB-dependent receptor family.</text>
</comment>
<dbReference type="SUPFAM" id="SSF56935">
    <property type="entry name" value="Porins"/>
    <property type="match status" value="1"/>
</dbReference>
<sequence>IPGQSSHDLQLSYSLANGKYNVSFEVRNLADERLYDKYFLQKPGRAFYLKMRFAL</sequence>
<dbReference type="Proteomes" id="UP000885753">
    <property type="component" value="Unassembled WGS sequence"/>
</dbReference>
<comment type="caution">
    <text evidence="8">The sequence shown here is derived from an EMBL/GenBank/DDBJ whole genome shotgun (WGS) entry which is preliminary data.</text>
</comment>
<keyword evidence="2 7" id="KW-0813">Transport</keyword>
<evidence type="ECO:0000256" key="7">
    <source>
        <dbReference type="PROSITE-ProRule" id="PRU01360"/>
    </source>
</evidence>
<organism evidence="8">
    <name type="scientific">Salinimicrobium catena</name>
    <dbReference type="NCBI Taxonomy" id="390640"/>
    <lineage>
        <taxon>Bacteria</taxon>
        <taxon>Pseudomonadati</taxon>
        <taxon>Bacteroidota</taxon>
        <taxon>Flavobacteriia</taxon>
        <taxon>Flavobacteriales</taxon>
        <taxon>Flavobacteriaceae</taxon>
        <taxon>Salinimicrobium</taxon>
    </lineage>
</organism>
<name>A0A7C2R799_9FLAO</name>
<dbReference type="EMBL" id="DSEE01000357">
    <property type="protein sequence ID" value="HER40527.1"/>
    <property type="molecule type" value="Genomic_DNA"/>
</dbReference>
<feature type="non-terminal residue" evidence="8">
    <location>
        <position position="1"/>
    </location>
</feature>
<evidence type="ECO:0000256" key="3">
    <source>
        <dbReference type="ARBA" id="ARBA00022452"/>
    </source>
</evidence>
<reference evidence="8" key="1">
    <citation type="journal article" date="2020" name="mSystems">
        <title>Genome- and Community-Level Interaction Insights into Carbon Utilization and Element Cycling Functions of Hydrothermarchaeota in Hydrothermal Sediment.</title>
        <authorList>
            <person name="Zhou Z."/>
            <person name="Liu Y."/>
            <person name="Xu W."/>
            <person name="Pan J."/>
            <person name="Luo Z.H."/>
            <person name="Li M."/>
        </authorList>
    </citation>
    <scope>NUCLEOTIDE SEQUENCE [LARGE SCALE GENOMIC DNA]</scope>
    <source>
        <strain evidence="8">SpSt-1235</strain>
    </source>
</reference>
<keyword evidence="5 7" id="KW-0472">Membrane</keyword>
<evidence type="ECO:0000256" key="5">
    <source>
        <dbReference type="ARBA" id="ARBA00023136"/>
    </source>
</evidence>
<keyword evidence="3 7" id="KW-1134">Transmembrane beta strand</keyword>
<keyword evidence="8" id="KW-0675">Receptor</keyword>
<comment type="subcellular location">
    <subcellularLocation>
        <location evidence="1 7">Cell outer membrane</location>
        <topology evidence="1 7">Multi-pass membrane protein</topology>
    </subcellularLocation>
</comment>
<keyword evidence="4 7" id="KW-0812">Transmembrane</keyword>
<proteinExistence type="inferred from homology"/>
<protein>
    <submittedName>
        <fullName evidence="8">TonB-dependent receptor</fullName>
    </submittedName>
</protein>
<keyword evidence="6 7" id="KW-0998">Cell outer membrane</keyword>
<evidence type="ECO:0000256" key="6">
    <source>
        <dbReference type="ARBA" id="ARBA00023237"/>
    </source>
</evidence>
<dbReference type="AlphaFoldDB" id="A0A7C2R799"/>
<dbReference type="InterPro" id="IPR039426">
    <property type="entry name" value="TonB-dep_rcpt-like"/>
</dbReference>
<dbReference type="GO" id="GO:0009279">
    <property type="term" value="C:cell outer membrane"/>
    <property type="evidence" value="ECO:0007669"/>
    <property type="project" value="UniProtKB-SubCell"/>
</dbReference>
<dbReference type="InterPro" id="IPR036942">
    <property type="entry name" value="Beta-barrel_TonB_sf"/>
</dbReference>
<evidence type="ECO:0000313" key="8">
    <source>
        <dbReference type="EMBL" id="HER40527.1"/>
    </source>
</evidence>
<gene>
    <name evidence="8" type="ORF">ENO10_04835</name>
</gene>
<evidence type="ECO:0000256" key="4">
    <source>
        <dbReference type="ARBA" id="ARBA00022692"/>
    </source>
</evidence>
<dbReference type="PROSITE" id="PS52016">
    <property type="entry name" value="TONB_DEPENDENT_REC_3"/>
    <property type="match status" value="1"/>
</dbReference>